<dbReference type="InterPro" id="IPR038417">
    <property type="entry name" value="Alpga-gal_N_sf"/>
</dbReference>
<dbReference type="InterPro" id="IPR002252">
    <property type="entry name" value="Glyco_hydro_36"/>
</dbReference>
<sequence length="737" mass="81161">MGEVRVYRHAEWPETIHLAASGVALVLETPADALPCVIHWGADPGRRHGADLAALAHANRPPRSANVVDAPRRVSLVPESWTGWLGTPGIAGHRDTIATATACDGRDRADSAWSLRLMPRELRLEDRGTDGGSLHVHAADAEAGVQLELTVEVLPSGIVRLGCSLQNVGETPYLVDAIRLAVPVPERATLLHDLAGRWAKERVPQSAAFTVGAHVRESRHGRPGADAATLLVAASSDLDFDRGEAWGVHVAFSGNHAVAAERAFTGERLLMGGELLLPGEVRLAPGERYASPLIYAAYGVGHDGVAARFHDHLRARPRHPRAPRPVVMNVWEAVYFDHDLDRISELVDLAAEVGVERFVLDDGWFGARRDDTTSLGDWTLSEAWQDGRFGELVARVRAHEMQFGLWFEPEMVNPDSDLARTHPEWILRLPGRMPPEARHQQVLDLTHPDAYEHIRDRISTLVREYRIDFVKWDHNRDLIEAGSGRTGAPAVHEQTLAVYRMLDEIRAAHPGLEIESCASGGARIDLEILERTDRVWASDCIDARERQQIQRWTAQLIPPELVGSHVGADRAHTTNRRLDLRFRAATAVFGHFGIEWDLSSASTAEREELSAWIAYYKDVRELIHTGTVVRRDAADGALWLLGAVRPDGGEALFMITLRDRPVTWPVGPVRLPGLRRDARYVVVADGPGARDEADPKVVPAWWQDGVVLPGAMLADVGISVPALNPDSCALVRVRAVE</sequence>
<evidence type="ECO:0000313" key="8">
    <source>
        <dbReference type="Proteomes" id="UP001235064"/>
    </source>
</evidence>
<evidence type="ECO:0000256" key="1">
    <source>
        <dbReference type="ARBA" id="ARBA00001255"/>
    </source>
</evidence>
<dbReference type="EC" id="3.2.1.22" evidence="2 5"/>
<dbReference type="PRINTS" id="PR00743">
    <property type="entry name" value="GLHYDRLASE36"/>
</dbReference>
<comment type="caution">
    <text evidence="7">The sequence shown here is derived from an EMBL/GenBank/DDBJ whole genome shotgun (WGS) entry which is preliminary data.</text>
</comment>
<keyword evidence="8" id="KW-1185">Reference proteome</keyword>
<dbReference type="PIRSF" id="PIRSF005536">
    <property type="entry name" value="Agal"/>
    <property type="match status" value="1"/>
</dbReference>
<evidence type="ECO:0000256" key="5">
    <source>
        <dbReference type="PIRNR" id="PIRNR005536"/>
    </source>
</evidence>
<name>A0ABT7MWK7_9MICO</name>
<dbReference type="GO" id="GO:0004557">
    <property type="term" value="F:alpha-galactosidase activity"/>
    <property type="evidence" value="ECO:0007669"/>
    <property type="project" value="UniProtKB-EC"/>
</dbReference>
<dbReference type="InterPro" id="IPR031704">
    <property type="entry name" value="Glyco_hydro_36_N"/>
</dbReference>
<dbReference type="Pfam" id="PF16875">
    <property type="entry name" value="Glyco_hydro_36N"/>
    <property type="match status" value="1"/>
</dbReference>
<comment type="similarity">
    <text evidence="5">Belongs to the glycosyl hydrolase.</text>
</comment>
<proteinExistence type="inferred from homology"/>
<dbReference type="InterPro" id="IPR013785">
    <property type="entry name" value="Aldolase_TIM"/>
</dbReference>
<dbReference type="Gene3D" id="3.20.20.70">
    <property type="entry name" value="Aldolase class I"/>
    <property type="match status" value="1"/>
</dbReference>
<dbReference type="PANTHER" id="PTHR43053">
    <property type="entry name" value="GLYCOSIDASE FAMILY 31"/>
    <property type="match status" value="1"/>
</dbReference>
<gene>
    <name evidence="7" type="ORF">QSV35_05670</name>
</gene>
<dbReference type="PROSITE" id="PS00512">
    <property type="entry name" value="ALPHA_GALACTOSIDASE"/>
    <property type="match status" value="1"/>
</dbReference>
<dbReference type="InterPro" id="IPR017853">
    <property type="entry name" value="GH"/>
</dbReference>
<keyword evidence="4 5" id="KW-0326">Glycosidase</keyword>
<dbReference type="RefSeq" id="WP_286287542.1">
    <property type="nucleotide sequence ID" value="NZ_JASXSZ010000001.1"/>
</dbReference>
<dbReference type="SUPFAM" id="SSF51445">
    <property type="entry name" value="(Trans)glycosidases"/>
    <property type="match status" value="1"/>
</dbReference>
<dbReference type="CDD" id="cd14791">
    <property type="entry name" value="GH36"/>
    <property type="match status" value="1"/>
</dbReference>
<evidence type="ECO:0000256" key="3">
    <source>
        <dbReference type="ARBA" id="ARBA00022801"/>
    </source>
</evidence>
<reference evidence="7 8" key="1">
    <citation type="submission" date="2023-06" db="EMBL/GenBank/DDBJ databases">
        <title>Microbacterium sp. nov., isolated from a waste landfill.</title>
        <authorList>
            <person name="Wen W."/>
        </authorList>
    </citation>
    <scope>NUCLEOTIDE SEQUENCE [LARGE SCALE GENOMIC DNA]</scope>
    <source>
        <strain evidence="7 8">ASV49</strain>
    </source>
</reference>
<protein>
    <recommendedName>
        <fullName evidence="2 5">Alpha-galactosidase</fullName>
        <ecNumber evidence="2 5">3.2.1.22</ecNumber>
    </recommendedName>
</protein>
<evidence type="ECO:0000256" key="4">
    <source>
        <dbReference type="ARBA" id="ARBA00023295"/>
    </source>
</evidence>
<feature type="domain" description="Glycosyl hydrolase family 36 N-terminal" evidence="6">
    <location>
        <begin position="34"/>
        <end position="284"/>
    </location>
</feature>
<dbReference type="Proteomes" id="UP001235064">
    <property type="component" value="Unassembled WGS sequence"/>
</dbReference>
<dbReference type="EMBL" id="JASXSZ010000001">
    <property type="protein sequence ID" value="MDL9978810.1"/>
    <property type="molecule type" value="Genomic_DNA"/>
</dbReference>
<evidence type="ECO:0000259" key="6">
    <source>
        <dbReference type="Pfam" id="PF16875"/>
    </source>
</evidence>
<dbReference type="InterPro" id="IPR000111">
    <property type="entry name" value="Glyco_hydro_27/36_CS"/>
</dbReference>
<dbReference type="InterPro" id="IPR050985">
    <property type="entry name" value="Alpha-glycosidase_related"/>
</dbReference>
<evidence type="ECO:0000256" key="2">
    <source>
        <dbReference type="ARBA" id="ARBA00012755"/>
    </source>
</evidence>
<dbReference type="Gene3D" id="2.70.98.60">
    <property type="entry name" value="alpha-galactosidase from lactobacil brevis"/>
    <property type="match status" value="1"/>
</dbReference>
<evidence type="ECO:0000313" key="7">
    <source>
        <dbReference type="EMBL" id="MDL9978810.1"/>
    </source>
</evidence>
<organism evidence="7 8">
    <name type="scientific">Microbacterium candidum</name>
    <dbReference type="NCBI Taxonomy" id="3041922"/>
    <lineage>
        <taxon>Bacteria</taxon>
        <taxon>Bacillati</taxon>
        <taxon>Actinomycetota</taxon>
        <taxon>Actinomycetes</taxon>
        <taxon>Micrococcales</taxon>
        <taxon>Microbacteriaceae</taxon>
        <taxon>Microbacterium</taxon>
    </lineage>
</organism>
<comment type="catalytic activity">
    <reaction evidence="1 5">
        <text>Hydrolysis of terminal, non-reducing alpha-D-galactose residues in alpha-D-galactosides, including galactose oligosaccharides, galactomannans and galactolipids.</text>
        <dbReference type="EC" id="3.2.1.22"/>
    </reaction>
</comment>
<accession>A0ABT7MWK7</accession>
<keyword evidence="3 5" id="KW-0378">Hydrolase</keyword>
<dbReference type="PANTHER" id="PTHR43053:SF3">
    <property type="entry name" value="ALPHA-GALACTOSIDASE C-RELATED"/>
    <property type="match status" value="1"/>
</dbReference>
<dbReference type="Pfam" id="PF02065">
    <property type="entry name" value="Melibiase"/>
    <property type="match status" value="1"/>
</dbReference>